<dbReference type="InterPro" id="IPR011032">
    <property type="entry name" value="GroES-like_sf"/>
</dbReference>
<dbReference type="PANTHER" id="PTHR44154:SF1">
    <property type="entry name" value="QUINONE OXIDOREDUCTASE"/>
    <property type="match status" value="1"/>
</dbReference>
<accession>A0A917IWL1</accession>
<name>A0A917IWL1_9MICC</name>
<keyword evidence="4" id="KW-1185">Reference proteome</keyword>
<dbReference type="Pfam" id="PF13602">
    <property type="entry name" value="ADH_zinc_N_2"/>
    <property type="match status" value="1"/>
</dbReference>
<feature type="domain" description="Enoyl reductase (ER)" evidence="2">
    <location>
        <begin position="10"/>
        <end position="320"/>
    </location>
</feature>
<proteinExistence type="predicted"/>
<dbReference type="Proteomes" id="UP000600171">
    <property type="component" value="Unassembled WGS sequence"/>
</dbReference>
<dbReference type="InterPro" id="IPR013154">
    <property type="entry name" value="ADH-like_N"/>
</dbReference>
<organism evidence="3 4">
    <name type="scientific">Rothia aerolata</name>
    <dbReference type="NCBI Taxonomy" id="1812262"/>
    <lineage>
        <taxon>Bacteria</taxon>
        <taxon>Bacillati</taxon>
        <taxon>Actinomycetota</taxon>
        <taxon>Actinomycetes</taxon>
        <taxon>Micrococcales</taxon>
        <taxon>Micrococcaceae</taxon>
        <taxon>Rothia</taxon>
    </lineage>
</organism>
<evidence type="ECO:0000259" key="2">
    <source>
        <dbReference type="SMART" id="SM00829"/>
    </source>
</evidence>
<dbReference type="PANTHER" id="PTHR44154">
    <property type="entry name" value="QUINONE OXIDOREDUCTASE"/>
    <property type="match status" value="1"/>
</dbReference>
<dbReference type="SUPFAM" id="SSF51735">
    <property type="entry name" value="NAD(P)-binding Rossmann-fold domains"/>
    <property type="match status" value="1"/>
</dbReference>
<dbReference type="Pfam" id="PF08240">
    <property type="entry name" value="ADH_N"/>
    <property type="match status" value="1"/>
</dbReference>
<dbReference type="Gene3D" id="3.90.180.10">
    <property type="entry name" value="Medium-chain alcohol dehydrogenases, catalytic domain"/>
    <property type="match status" value="1"/>
</dbReference>
<dbReference type="SMART" id="SM00829">
    <property type="entry name" value="PKS_ER"/>
    <property type="match status" value="1"/>
</dbReference>
<dbReference type="EMBL" id="BMDC01000003">
    <property type="protein sequence ID" value="GGH65426.1"/>
    <property type="molecule type" value="Genomic_DNA"/>
</dbReference>
<protein>
    <submittedName>
        <fullName evidence="3">Oxidoreductase</fullName>
    </submittedName>
</protein>
<keyword evidence="1" id="KW-0521">NADP</keyword>
<dbReference type="AlphaFoldDB" id="A0A917IWL1"/>
<dbReference type="CDD" id="cd08253">
    <property type="entry name" value="zeta_crystallin"/>
    <property type="match status" value="1"/>
</dbReference>
<comment type="caution">
    <text evidence="3">The sequence shown here is derived from an EMBL/GenBank/DDBJ whole genome shotgun (WGS) entry which is preliminary data.</text>
</comment>
<sequence>MKAAFIQQTGAAETIEVGELPQPKPGPTDVVVKVEYAAVNHVDTFVRSGAYATQLNFPFPIGRDLAGTVVESAVEEFEPGQRVWSNSMGYDARSGSFAEYVAVPRERLFPVPEEVDDTRQIVAASHGFSTAFLALQRFGRIYPGETVLIGGAAGAVGSAGVQLAALAGARVVATASEGDFDYVRQLGAAEVIDYHRKDLFEALKAVAPDGYDHWWDNGGNHDFERILPLLAPRGEIILSANMAARPELPVGATYTRAVTVRGFAMSVATGDDLAEAARTLNTLMAQGRLKSRWEKVFSLDDAAAAHAAQESGSVHGKILVKVS</sequence>
<evidence type="ECO:0000313" key="4">
    <source>
        <dbReference type="Proteomes" id="UP000600171"/>
    </source>
</evidence>
<reference evidence="3 4" key="1">
    <citation type="journal article" date="2014" name="Int. J. Syst. Evol. Microbiol.">
        <title>Complete genome sequence of Corynebacterium casei LMG S-19264T (=DSM 44701T), isolated from a smear-ripened cheese.</title>
        <authorList>
            <consortium name="US DOE Joint Genome Institute (JGI-PGF)"/>
            <person name="Walter F."/>
            <person name="Albersmeier A."/>
            <person name="Kalinowski J."/>
            <person name="Ruckert C."/>
        </authorList>
    </citation>
    <scope>NUCLEOTIDE SEQUENCE [LARGE SCALE GENOMIC DNA]</scope>
    <source>
        <strain evidence="3 4">CCM 8669</strain>
    </source>
</reference>
<evidence type="ECO:0000256" key="1">
    <source>
        <dbReference type="ARBA" id="ARBA00022857"/>
    </source>
</evidence>
<dbReference type="SUPFAM" id="SSF50129">
    <property type="entry name" value="GroES-like"/>
    <property type="match status" value="1"/>
</dbReference>
<dbReference type="GO" id="GO:0016491">
    <property type="term" value="F:oxidoreductase activity"/>
    <property type="evidence" value="ECO:0007669"/>
    <property type="project" value="InterPro"/>
</dbReference>
<evidence type="ECO:0000313" key="3">
    <source>
        <dbReference type="EMBL" id="GGH65426.1"/>
    </source>
</evidence>
<dbReference type="InterPro" id="IPR051603">
    <property type="entry name" value="Zinc-ADH_QOR/CCCR"/>
</dbReference>
<dbReference type="Gene3D" id="3.40.50.720">
    <property type="entry name" value="NAD(P)-binding Rossmann-like Domain"/>
    <property type="match status" value="1"/>
</dbReference>
<dbReference type="RefSeq" id="WP_188360099.1">
    <property type="nucleotide sequence ID" value="NZ_BMDC01000003.1"/>
</dbReference>
<gene>
    <name evidence="3" type="ORF">GCM10007359_18660</name>
</gene>
<dbReference type="InterPro" id="IPR036291">
    <property type="entry name" value="NAD(P)-bd_dom_sf"/>
</dbReference>
<dbReference type="InterPro" id="IPR020843">
    <property type="entry name" value="ER"/>
</dbReference>